<dbReference type="PANTHER" id="PTHR43792:SF1">
    <property type="entry name" value="N-ACETYLTRANSFERASE DOMAIN-CONTAINING PROTEIN"/>
    <property type="match status" value="1"/>
</dbReference>
<keyword evidence="3" id="KW-1185">Reference proteome</keyword>
<organism evidence="2 3">
    <name type="scientific">Rhizobium multihospitium</name>
    <dbReference type="NCBI Taxonomy" id="410764"/>
    <lineage>
        <taxon>Bacteria</taxon>
        <taxon>Pseudomonadati</taxon>
        <taxon>Pseudomonadota</taxon>
        <taxon>Alphaproteobacteria</taxon>
        <taxon>Hyphomicrobiales</taxon>
        <taxon>Rhizobiaceae</taxon>
        <taxon>Rhizobium/Agrobacterium group</taxon>
        <taxon>Rhizobium</taxon>
    </lineage>
</organism>
<dbReference type="SUPFAM" id="SSF55729">
    <property type="entry name" value="Acyl-CoA N-acyltransferases (Nat)"/>
    <property type="match status" value="1"/>
</dbReference>
<dbReference type="InterPro" id="IPR016181">
    <property type="entry name" value="Acyl_CoA_acyltransferase"/>
</dbReference>
<name>A0A1C3WRV6_9HYPH</name>
<dbReference type="GO" id="GO:0016747">
    <property type="term" value="F:acyltransferase activity, transferring groups other than amino-acyl groups"/>
    <property type="evidence" value="ECO:0007669"/>
    <property type="project" value="InterPro"/>
</dbReference>
<dbReference type="AlphaFoldDB" id="A0A1C3WRV6"/>
<keyword evidence="2" id="KW-0808">Transferase</keyword>
<gene>
    <name evidence="2" type="ORF">GA0061103_6092</name>
</gene>
<evidence type="ECO:0000313" key="3">
    <source>
        <dbReference type="Proteomes" id="UP000199101"/>
    </source>
</evidence>
<dbReference type="PROSITE" id="PS51186">
    <property type="entry name" value="GNAT"/>
    <property type="match status" value="1"/>
</dbReference>
<evidence type="ECO:0000313" key="2">
    <source>
        <dbReference type="EMBL" id="SCB42606.1"/>
    </source>
</evidence>
<dbReference type="PANTHER" id="PTHR43792">
    <property type="entry name" value="GNAT FAMILY, PUTATIVE (AFU_ORTHOLOGUE AFUA_3G00765)-RELATED-RELATED"/>
    <property type="match status" value="1"/>
</dbReference>
<dbReference type="EMBL" id="FMAG01000007">
    <property type="protein sequence ID" value="SCB42606.1"/>
    <property type="molecule type" value="Genomic_DNA"/>
</dbReference>
<dbReference type="Pfam" id="PF13302">
    <property type="entry name" value="Acetyltransf_3"/>
    <property type="match status" value="1"/>
</dbReference>
<dbReference type="RefSeq" id="WP_092715971.1">
    <property type="nucleotide sequence ID" value="NZ_FMAG01000007.1"/>
</dbReference>
<dbReference type="STRING" id="410764.GA0061103_6092"/>
<feature type="domain" description="N-acetyltransferase" evidence="1">
    <location>
        <begin position="9"/>
        <end position="180"/>
    </location>
</feature>
<evidence type="ECO:0000259" key="1">
    <source>
        <dbReference type="PROSITE" id="PS51186"/>
    </source>
</evidence>
<dbReference type="Gene3D" id="3.40.630.30">
    <property type="match status" value="1"/>
</dbReference>
<reference evidence="3" key="1">
    <citation type="submission" date="2016-08" db="EMBL/GenBank/DDBJ databases">
        <authorList>
            <person name="Varghese N."/>
            <person name="Submissions Spin"/>
        </authorList>
    </citation>
    <scope>NUCLEOTIDE SEQUENCE [LARGE SCALE GENOMIC DNA]</scope>
    <source>
        <strain evidence="3">HAMBI 2975</strain>
    </source>
</reference>
<protein>
    <submittedName>
        <fullName evidence="2">Protein N-acetyltransferase, RimJ/RimL family</fullName>
    </submittedName>
</protein>
<accession>A0A1C3WRV6</accession>
<dbReference type="InterPro" id="IPR000182">
    <property type="entry name" value="GNAT_dom"/>
</dbReference>
<dbReference type="InterPro" id="IPR051531">
    <property type="entry name" value="N-acetyltransferase"/>
</dbReference>
<dbReference type="Proteomes" id="UP000199101">
    <property type="component" value="Unassembled WGS sequence"/>
</dbReference>
<dbReference type="OrthoDB" id="6293260at2"/>
<proteinExistence type="predicted"/>
<sequence>MTTLETSRLILRPCLPEDRELFYELSSDPAVLEFFPFSRSREDADTIFAMIRNVISEPGFEFLVLVLKHSGEAIGFSGLSRVRLDPPLPRDAVEIGWRISALHWGKGYATEAGMALVRHAFTVLNLEEILSVAVHDNRRVLAVMRRIGMQPDPACDFDHPQIPETHPHLKRHVVYRLRAAEWRAQHARHIES</sequence>